<dbReference type="EMBL" id="JAPEIS010000005">
    <property type="protein sequence ID" value="KAJ8066205.1"/>
    <property type="molecule type" value="Genomic_DNA"/>
</dbReference>
<dbReference type="Proteomes" id="UP001152300">
    <property type="component" value="Unassembled WGS sequence"/>
</dbReference>
<protein>
    <submittedName>
        <fullName evidence="1">Uncharacterized protein</fullName>
    </submittedName>
</protein>
<evidence type="ECO:0000313" key="2">
    <source>
        <dbReference type="Proteomes" id="UP001152300"/>
    </source>
</evidence>
<dbReference type="OrthoDB" id="3551196at2759"/>
<evidence type="ECO:0000313" key="1">
    <source>
        <dbReference type="EMBL" id="KAJ8066205.1"/>
    </source>
</evidence>
<accession>A0A9X0AP16</accession>
<proteinExistence type="predicted"/>
<gene>
    <name evidence="1" type="ORF">OCU04_005290</name>
</gene>
<sequence>MNTSIEHALFKEAKMIAEAYFETFNNLGRWGFRPIGEGHEDIRINRKLVWIKKLQEGLTELERHQPDFVNLGGDEMIARPEFRFAGQAPAFLPTLRIPGLLHEYVSTIQDAQTEIHQKAAKAQAGLEAKGFMVEGEFVKVAEKRKDNSVTSDNYNKMVPNWDFLEVTDRPVEYLVNVVWELKDGKDVQVDGTRLRIPQYQPWGDVRFRARQMRTKTF</sequence>
<keyword evidence="2" id="KW-1185">Reference proteome</keyword>
<reference evidence="1" key="1">
    <citation type="submission" date="2022-11" db="EMBL/GenBank/DDBJ databases">
        <title>Genome Resource of Sclerotinia nivalis Strain SnTB1, a Plant Pathogen Isolated from American Ginseng.</title>
        <authorList>
            <person name="Fan S."/>
        </authorList>
    </citation>
    <scope>NUCLEOTIDE SEQUENCE</scope>
    <source>
        <strain evidence="1">SnTB1</strain>
    </source>
</reference>
<comment type="caution">
    <text evidence="1">The sequence shown here is derived from an EMBL/GenBank/DDBJ whole genome shotgun (WGS) entry which is preliminary data.</text>
</comment>
<name>A0A9X0AP16_9HELO</name>
<organism evidence="1 2">
    <name type="scientific">Sclerotinia nivalis</name>
    <dbReference type="NCBI Taxonomy" id="352851"/>
    <lineage>
        <taxon>Eukaryota</taxon>
        <taxon>Fungi</taxon>
        <taxon>Dikarya</taxon>
        <taxon>Ascomycota</taxon>
        <taxon>Pezizomycotina</taxon>
        <taxon>Leotiomycetes</taxon>
        <taxon>Helotiales</taxon>
        <taxon>Sclerotiniaceae</taxon>
        <taxon>Sclerotinia</taxon>
    </lineage>
</organism>
<dbReference type="AlphaFoldDB" id="A0A9X0AP16"/>